<dbReference type="GO" id="GO:0032196">
    <property type="term" value="P:transposition"/>
    <property type="evidence" value="ECO:0007669"/>
    <property type="project" value="UniProtKB-KW"/>
</dbReference>
<protein>
    <submittedName>
        <fullName evidence="11">Transposase</fullName>
    </submittedName>
</protein>
<dbReference type="InterPro" id="IPR051399">
    <property type="entry name" value="RNA-guided_DNA_endo/Transpos"/>
</dbReference>
<evidence type="ECO:0000256" key="2">
    <source>
        <dbReference type="ARBA" id="ARBA00011044"/>
    </source>
</evidence>
<evidence type="ECO:0000256" key="6">
    <source>
        <dbReference type="ARBA" id="ARBA00023125"/>
    </source>
</evidence>
<dbReference type="PANTHER" id="PTHR30405:SF25">
    <property type="entry name" value="RNA-GUIDED DNA ENDONUCLEASE INSQ-RELATED"/>
    <property type="match status" value="1"/>
</dbReference>
<keyword evidence="12" id="KW-1185">Reference proteome</keyword>
<evidence type="ECO:0000256" key="5">
    <source>
        <dbReference type="ARBA" id="ARBA00022833"/>
    </source>
</evidence>
<name>A0A4R4ZB78_9PSEU</name>
<keyword evidence="3" id="KW-0815">Transposition</keyword>
<dbReference type="NCBIfam" id="NF040570">
    <property type="entry name" value="guided_TnpB"/>
    <property type="match status" value="1"/>
</dbReference>
<reference evidence="11 12" key="1">
    <citation type="submission" date="2019-03" db="EMBL/GenBank/DDBJ databases">
        <title>Draft genome sequences of novel Actinobacteria.</title>
        <authorList>
            <person name="Sahin N."/>
            <person name="Ay H."/>
            <person name="Saygin H."/>
        </authorList>
    </citation>
    <scope>NUCLEOTIDE SEQUENCE [LARGE SCALE GENOMIC DNA]</scope>
    <source>
        <strain evidence="11 12">7K502</strain>
    </source>
</reference>
<dbReference type="GO" id="GO:0006310">
    <property type="term" value="P:DNA recombination"/>
    <property type="evidence" value="ECO:0007669"/>
    <property type="project" value="UniProtKB-KW"/>
</dbReference>
<dbReference type="InterPro" id="IPR010095">
    <property type="entry name" value="Cas12f1-like_TNB"/>
</dbReference>
<keyword evidence="4" id="KW-0479">Metal-binding</keyword>
<dbReference type="AlphaFoldDB" id="A0A4R4ZB78"/>
<comment type="caution">
    <text evidence="11">The sequence shown here is derived from an EMBL/GenBank/DDBJ whole genome shotgun (WGS) entry which is preliminary data.</text>
</comment>
<evidence type="ECO:0000313" key="12">
    <source>
        <dbReference type="Proteomes" id="UP000294947"/>
    </source>
</evidence>
<dbReference type="GO" id="GO:0046872">
    <property type="term" value="F:metal ion binding"/>
    <property type="evidence" value="ECO:0007669"/>
    <property type="project" value="UniProtKB-KW"/>
</dbReference>
<organism evidence="11 12">
    <name type="scientific">Saccharopolyspora elongata</name>
    <dbReference type="NCBI Taxonomy" id="2530387"/>
    <lineage>
        <taxon>Bacteria</taxon>
        <taxon>Bacillati</taxon>
        <taxon>Actinomycetota</taxon>
        <taxon>Actinomycetes</taxon>
        <taxon>Pseudonocardiales</taxon>
        <taxon>Pseudonocardiaceae</taxon>
        <taxon>Saccharopolyspora</taxon>
    </lineage>
</organism>
<dbReference type="Pfam" id="PF01385">
    <property type="entry name" value="OrfB_IS605"/>
    <property type="match status" value="1"/>
</dbReference>
<sequence>MQLRYRYRLYPAPGQMQALAQSFGCARVVYNDAVAARRAAWLAGEEYPTSGALQKRLITEAKRTPERAWLANVQHSMLQQAVRDCDMAYKNFFDSLAGRRVGRRMGVPRFKSRRDKRQTIRFQANGFRILDNGRLRLGKIGDIKVAWSRNLPSVPKTVTVIKTADDRYFASFVVEVGDETADPVLDECGNEIEAGLDLGLSVFAVDDQGRRIENPRFLRQAERKLKRAQRQMSRKQKGSNNRAKARQRLARQHAKVADARSDWLHQETTRLVRENQAIYLEDLAVSGLARTRLAGSVHDASWGSFRKLLEEKCARAGRALVVVDRWFPSTKTCSACGHAKGAMPLDERVFRCEKCPLVLDRDVNAACNILAAGRAERLNACGPDVRPPTGAVGVEAGTQRSAAKAQ</sequence>
<dbReference type="NCBIfam" id="TIGR01766">
    <property type="entry name" value="IS200/IS605 family accessory protein TnpB-like domain"/>
    <property type="match status" value="1"/>
</dbReference>
<dbReference type="Pfam" id="PF12323">
    <property type="entry name" value="HTH_OrfB_IS605"/>
    <property type="match status" value="1"/>
</dbReference>
<dbReference type="OrthoDB" id="6230307at2"/>
<evidence type="ECO:0000259" key="8">
    <source>
        <dbReference type="Pfam" id="PF01385"/>
    </source>
</evidence>
<evidence type="ECO:0000256" key="1">
    <source>
        <dbReference type="ARBA" id="ARBA00008761"/>
    </source>
</evidence>
<feature type="domain" description="Cas12f1-like TNB" evidence="9">
    <location>
        <begin position="302"/>
        <end position="369"/>
    </location>
</feature>
<keyword evidence="6" id="KW-0238">DNA-binding</keyword>
<comment type="similarity">
    <text evidence="2">In the N-terminal section; belongs to the transposase 2 family.</text>
</comment>
<proteinExistence type="inferred from homology"/>
<keyword evidence="5" id="KW-0862">Zinc</keyword>
<evidence type="ECO:0000259" key="9">
    <source>
        <dbReference type="Pfam" id="PF07282"/>
    </source>
</evidence>
<gene>
    <name evidence="11" type="ORF">E1288_07425</name>
</gene>
<evidence type="ECO:0000256" key="7">
    <source>
        <dbReference type="ARBA" id="ARBA00023172"/>
    </source>
</evidence>
<dbReference type="PANTHER" id="PTHR30405">
    <property type="entry name" value="TRANSPOSASE"/>
    <property type="match status" value="1"/>
</dbReference>
<dbReference type="InterPro" id="IPR001959">
    <property type="entry name" value="Transposase"/>
</dbReference>
<evidence type="ECO:0000256" key="4">
    <source>
        <dbReference type="ARBA" id="ARBA00022723"/>
    </source>
</evidence>
<comment type="similarity">
    <text evidence="1">In the C-terminal section; belongs to the transposase 35 family.</text>
</comment>
<accession>A0A4R4ZB78</accession>
<dbReference type="GO" id="GO:0003677">
    <property type="term" value="F:DNA binding"/>
    <property type="evidence" value="ECO:0007669"/>
    <property type="project" value="UniProtKB-KW"/>
</dbReference>
<evidence type="ECO:0000256" key="3">
    <source>
        <dbReference type="ARBA" id="ARBA00022578"/>
    </source>
</evidence>
<evidence type="ECO:0000313" key="11">
    <source>
        <dbReference type="EMBL" id="TDD54409.1"/>
    </source>
</evidence>
<dbReference type="InterPro" id="IPR021027">
    <property type="entry name" value="Transposase_put_HTH"/>
</dbReference>
<feature type="domain" description="Transposase putative helix-turn-helix" evidence="10">
    <location>
        <begin position="1"/>
        <end position="43"/>
    </location>
</feature>
<feature type="domain" description="Probable transposase IS891/IS1136/IS1341" evidence="8">
    <location>
        <begin position="189"/>
        <end position="290"/>
    </location>
</feature>
<dbReference type="Proteomes" id="UP000294947">
    <property type="component" value="Unassembled WGS sequence"/>
</dbReference>
<evidence type="ECO:0000259" key="10">
    <source>
        <dbReference type="Pfam" id="PF12323"/>
    </source>
</evidence>
<dbReference type="EMBL" id="SMKW01000006">
    <property type="protein sequence ID" value="TDD54409.1"/>
    <property type="molecule type" value="Genomic_DNA"/>
</dbReference>
<dbReference type="Pfam" id="PF07282">
    <property type="entry name" value="Cas12f1-like_TNB"/>
    <property type="match status" value="1"/>
</dbReference>
<keyword evidence="7" id="KW-0233">DNA recombination</keyword>